<dbReference type="AlphaFoldDB" id="A0A2Z3RXN4"/>
<keyword evidence="14" id="KW-1185">Reference proteome</keyword>
<dbReference type="InterPro" id="IPR001645">
    <property type="entry name" value="Folylpolyglutamate_synth"/>
</dbReference>
<dbReference type="EC" id="6.3.2.17" evidence="2"/>
<dbReference type="Pfam" id="PF02875">
    <property type="entry name" value="Mur_ligase_C"/>
    <property type="match status" value="1"/>
</dbReference>
<dbReference type="SUPFAM" id="SSF53623">
    <property type="entry name" value="MurD-like peptide ligases, catalytic domain"/>
    <property type="match status" value="1"/>
</dbReference>
<evidence type="ECO:0000259" key="12">
    <source>
        <dbReference type="Pfam" id="PF08245"/>
    </source>
</evidence>
<comment type="similarity">
    <text evidence="1">Belongs to the folylpolyglutamate synthase family.</text>
</comment>
<feature type="domain" description="Mur ligase C-terminal" evidence="11">
    <location>
        <begin position="345"/>
        <end position="468"/>
    </location>
</feature>
<evidence type="ECO:0000256" key="7">
    <source>
        <dbReference type="ARBA" id="ARBA00022842"/>
    </source>
</evidence>
<comment type="catalytic activity">
    <reaction evidence="9">
        <text>(6S)-5,6,7,8-tetrahydrofolyl-(gamma-L-Glu)(n) + L-glutamate + ATP = (6S)-5,6,7,8-tetrahydrofolyl-(gamma-L-Glu)(n+1) + ADP + phosphate + H(+)</text>
        <dbReference type="Rhea" id="RHEA:10580"/>
        <dbReference type="Rhea" id="RHEA-COMP:14738"/>
        <dbReference type="Rhea" id="RHEA-COMP:14740"/>
        <dbReference type="ChEBI" id="CHEBI:15378"/>
        <dbReference type="ChEBI" id="CHEBI:29985"/>
        <dbReference type="ChEBI" id="CHEBI:30616"/>
        <dbReference type="ChEBI" id="CHEBI:43474"/>
        <dbReference type="ChEBI" id="CHEBI:141005"/>
        <dbReference type="ChEBI" id="CHEBI:456216"/>
        <dbReference type="EC" id="6.3.2.17"/>
    </reaction>
</comment>
<dbReference type="GO" id="GO:0005737">
    <property type="term" value="C:cytoplasm"/>
    <property type="evidence" value="ECO:0007669"/>
    <property type="project" value="TreeGrafter"/>
</dbReference>
<evidence type="ECO:0000313" key="14">
    <source>
        <dbReference type="Proteomes" id="UP000246894"/>
    </source>
</evidence>
<gene>
    <name evidence="13" type="ORF">AURMO_00937</name>
</gene>
<evidence type="ECO:0000256" key="2">
    <source>
        <dbReference type="ARBA" id="ARBA00013025"/>
    </source>
</evidence>
<evidence type="ECO:0000259" key="11">
    <source>
        <dbReference type="Pfam" id="PF02875"/>
    </source>
</evidence>
<evidence type="ECO:0000256" key="5">
    <source>
        <dbReference type="ARBA" id="ARBA00022741"/>
    </source>
</evidence>
<dbReference type="PANTHER" id="PTHR11136">
    <property type="entry name" value="FOLYLPOLYGLUTAMATE SYNTHASE-RELATED"/>
    <property type="match status" value="1"/>
</dbReference>
<dbReference type="PANTHER" id="PTHR11136:SF0">
    <property type="entry name" value="DIHYDROFOLATE SYNTHETASE-RELATED"/>
    <property type="match status" value="1"/>
</dbReference>
<organism evidence="13 14">
    <name type="scientific">Aurantimicrobium photophilum</name>
    <dbReference type="NCBI Taxonomy" id="1987356"/>
    <lineage>
        <taxon>Bacteria</taxon>
        <taxon>Bacillati</taxon>
        <taxon>Actinomycetota</taxon>
        <taxon>Actinomycetes</taxon>
        <taxon>Micrococcales</taxon>
        <taxon>Microbacteriaceae</taxon>
        <taxon>Aurantimicrobium</taxon>
    </lineage>
</organism>
<dbReference type="Proteomes" id="UP000246894">
    <property type="component" value="Chromosome"/>
</dbReference>
<feature type="region of interest" description="Disordered" evidence="10">
    <location>
        <begin position="1"/>
        <end position="25"/>
    </location>
</feature>
<sequence length="487" mass="51263">MSKDDLTPGGFANGDFSSDDDYEGIDPAEMDEYSRAAQLVFQELSVRLGEGNPQPRLEPTRRVVELLGDVHRAYPIIHIAGTNGKTTTARLIEAILRSYGLATGVFTSPHLVSFNERILLDGVPVRDDVLVTNWLDVKPYVELVDAELEAKGEPRLTFFEVMTILAYGTFADAPVDVAIVEAGLGGEWDSTNVADGVVAVFTPIALDHTDRLGKDLDAIARTKSGIIKPAAMVVSAAQTPVVRAVLEEAADLTESTLTFVSTTDTPEVGNPVAVVSRAVAVGGQLVTIQGAAGRYEDLFLALYGDHQAENAALAIAAVEAFLGGASQALEQAVLDEAFATVASPGRLQLVAADPTVLVDAAHNPHGAASLAKALDTYFTFDDVTVVLAIFEDKDAEGIIEALAPVATRFIVTNAPSERSRTACDLGFLVADKVGDDKVLVESDPVVALAMARGYAANFEKGAVVVTGSITLVGLTVGLAAETQGWTL</sequence>
<dbReference type="GO" id="GO:0005524">
    <property type="term" value="F:ATP binding"/>
    <property type="evidence" value="ECO:0007669"/>
    <property type="project" value="UniProtKB-KW"/>
</dbReference>
<evidence type="ECO:0000256" key="10">
    <source>
        <dbReference type="SAM" id="MobiDB-lite"/>
    </source>
</evidence>
<evidence type="ECO:0000256" key="8">
    <source>
        <dbReference type="ARBA" id="ARBA00030592"/>
    </source>
</evidence>
<dbReference type="GO" id="GO:0046872">
    <property type="term" value="F:metal ion binding"/>
    <property type="evidence" value="ECO:0007669"/>
    <property type="project" value="UniProtKB-KW"/>
</dbReference>
<name>A0A2Z3RXN4_9MICO</name>
<dbReference type="GO" id="GO:0004326">
    <property type="term" value="F:tetrahydrofolylpolyglutamate synthase activity"/>
    <property type="evidence" value="ECO:0007669"/>
    <property type="project" value="UniProtKB-EC"/>
</dbReference>
<dbReference type="SUPFAM" id="SSF53244">
    <property type="entry name" value="MurD-like peptide ligases, peptide-binding domain"/>
    <property type="match status" value="1"/>
</dbReference>
<protein>
    <recommendedName>
        <fullName evidence="2">tetrahydrofolate synthase</fullName>
        <ecNumber evidence="2">6.3.2.17</ecNumber>
    </recommendedName>
    <alternativeName>
        <fullName evidence="8">Tetrahydrofolylpolyglutamate synthase</fullName>
    </alternativeName>
</protein>
<dbReference type="NCBIfam" id="TIGR01499">
    <property type="entry name" value="folC"/>
    <property type="match status" value="1"/>
</dbReference>
<dbReference type="EMBL" id="CP023994">
    <property type="protein sequence ID" value="AWR21539.1"/>
    <property type="molecule type" value="Genomic_DNA"/>
</dbReference>
<dbReference type="GO" id="GO:0008841">
    <property type="term" value="F:dihydrofolate synthase activity"/>
    <property type="evidence" value="ECO:0007669"/>
    <property type="project" value="TreeGrafter"/>
</dbReference>
<keyword evidence="5" id="KW-0547">Nucleotide-binding</keyword>
<evidence type="ECO:0000256" key="6">
    <source>
        <dbReference type="ARBA" id="ARBA00022840"/>
    </source>
</evidence>
<keyword evidence="4" id="KW-0479">Metal-binding</keyword>
<dbReference type="KEGG" id="aum:AURMO_00937"/>
<dbReference type="InterPro" id="IPR036565">
    <property type="entry name" value="Mur-like_cat_sf"/>
</dbReference>
<evidence type="ECO:0000256" key="1">
    <source>
        <dbReference type="ARBA" id="ARBA00008276"/>
    </source>
</evidence>
<keyword evidence="6" id="KW-0067">ATP-binding</keyword>
<dbReference type="Gene3D" id="3.90.190.20">
    <property type="entry name" value="Mur ligase, C-terminal domain"/>
    <property type="match status" value="1"/>
</dbReference>
<proteinExistence type="inferred from homology"/>
<dbReference type="InterPro" id="IPR004101">
    <property type="entry name" value="Mur_ligase_C"/>
</dbReference>
<dbReference type="RefSeq" id="WP_420807763.1">
    <property type="nucleotide sequence ID" value="NZ_CP023994.1"/>
</dbReference>
<dbReference type="Gene3D" id="3.40.1190.10">
    <property type="entry name" value="Mur-like, catalytic domain"/>
    <property type="match status" value="1"/>
</dbReference>
<keyword evidence="3 13" id="KW-0436">Ligase</keyword>
<dbReference type="InterPro" id="IPR013221">
    <property type="entry name" value="Mur_ligase_cen"/>
</dbReference>
<evidence type="ECO:0000313" key="13">
    <source>
        <dbReference type="EMBL" id="AWR21539.1"/>
    </source>
</evidence>
<dbReference type="Pfam" id="PF08245">
    <property type="entry name" value="Mur_ligase_M"/>
    <property type="match status" value="1"/>
</dbReference>
<dbReference type="InterPro" id="IPR036615">
    <property type="entry name" value="Mur_ligase_C_dom_sf"/>
</dbReference>
<evidence type="ECO:0000256" key="9">
    <source>
        <dbReference type="ARBA" id="ARBA00047493"/>
    </source>
</evidence>
<keyword evidence="7" id="KW-0460">Magnesium</keyword>
<reference evidence="13 14" key="1">
    <citation type="submission" date="2017-10" db="EMBL/GenBank/DDBJ databases">
        <title>Genome of an Actinobacterium that displays light-enhanced growth.</title>
        <authorList>
            <person name="Maresca J.A."/>
            <person name="Hempel P."/>
            <person name="Shevchenko O."/>
            <person name="Miller K.J."/>
            <person name="Hahn M.W."/>
        </authorList>
    </citation>
    <scope>NUCLEOTIDE SEQUENCE [LARGE SCALE GENOMIC DNA]</scope>
    <source>
        <strain evidence="13 14">MWH-Mo1</strain>
    </source>
</reference>
<evidence type="ECO:0000256" key="3">
    <source>
        <dbReference type="ARBA" id="ARBA00022598"/>
    </source>
</evidence>
<evidence type="ECO:0000256" key="4">
    <source>
        <dbReference type="ARBA" id="ARBA00022723"/>
    </source>
</evidence>
<feature type="domain" description="Mur ligase central" evidence="12">
    <location>
        <begin position="79"/>
        <end position="318"/>
    </location>
</feature>
<accession>A0A2Z3RXN4</accession>